<comment type="catalytic activity">
    <reaction evidence="26">
        <text>N,N-dimethylaniline + NADPH + O2 + H(+) = N,N-dimethylaniline N-oxide + NADP(+) + H2O</text>
        <dbReference type="Rhea" id="RHEA:24468"/>
        <dbReference type="ChEBI" id="CHEBI:15377"/>
        <dbReference type="ChEBI" id="CHEBI:15378"/>
        <dbReference type="ChEBI" id="CHEBI:15379"/>
        <dbReference type="ChEBI" id="CHEBI:16269"/>
        <dbReference type="ChEBI" id="CHEBI:17735"/>
        <dbReference type="ChEBI" id="CHEBI:57783"/>
        <dbReference type="ChEBI" id="CHEBI:58349"/>
        <dbReference type="EC" id="1.14.13.8"/>
    </reaction>
    <physiologicalReaction direction="left-to-right" evidence="26">
        <dbReference type="Rhea" id="RHEA:24469"/>
    </physiologicalReaction>
</comment>
<keyword evidence="13" id="KW-0560">Oxidoreductase</keyword>
<dbReference type="AlphaFoldDB" id="V8NU69"/>
<dbReference type="EC" id="1.14.13.148" evidence="18"/>
<evidence type="ECO:0000256" key="9">
    <source>
        <dbReference type="ARBA" id="ARBA00022824"/>
    </source>
</evidence>
<keyword evidence="7" id="KW-0285">Flavoprotein</keyword>
<dbReference type="GO" id="GO:0034899">
    <property type="term" value="F:trimethylamine monooxygenase activity"/>
    <property type="evidence" value="ECO:0007669"/>
    <property type="project" value="UniProtKB-EC"/>
</dbReference>
<evidence type="ECO:0000256" key="11">
    <source>
        <dbReference type="ARBA" id="ARBA00022857"/>
    </source>
</evidence>
<evidence type="ECO:0000256" key="25">
    <source>
        <dbReference type="ARBA" id="ARBA00048088"/>
    </source>
</evidence>
<evidence type="ECO:0000256" key="4">
    <source>
        <dbReference type="ARBA" id="ARBA00009183"/>
    </source>
</evidence>
<evidence type="ECO:0000256" key="19">
    <source>
        <dbReference type="ARBA" id="ARBA00034536"/>
    </source>
</evidence>
<feature type="non-terminal residue" evidence="27">
    <location>
        <position position="558"/>
    </location>
</feature>
<dbReference type="InterPro" id="IPR002253">
    <property type="entry name" value="Flavin_mOase_1"/>
</dbReference>
<evidence type="ECO:0000256" key="17">
    <source>
        <dbReference type="ARBA" id="ARBA00029725"/>
    </source>
</evidence>
<comment type="subcellular location">
    <subcellularLocation>
        <location evidence="2">Endoplasmic reticulum membrane</location>
        <topology evidence="2">Single-pass membrane protein</topology>
    </subcellularLocation>
</comment>
<dbReference type="PRINTS" id="PR00370">
    <property type="entry name" value="FMOXYGENASE"/>
</dbReference>
<evidence type="ECO:0000256" key="24">
    <source>
        <dbReference type="ARBA" id="ARBA00048041"/>
    </source>
</evidence>
<keyword evidence="11" id="KW-0521">NADP</keyword>
<dbReference type="FunFam" id="3.50.50.60:FF:000159">
    <property type="entry name" value="Dimethylaniline monooxygenase [N-oxide-forming]"/>
    <property type="match status" value="1"/>
</dbReference>
<evidence type="ECO:0000256" key="23">
    <source>
        <dbReference type="ARBA" id="ARBA00047338"/>
    </source>
</evidence>
<dbReference type="InterPro" id="IPR050346">
    <property type="entry name" value="FMO-like"/>
</dbReference>
<comment type="cofactor">
    <cofactor evidence="1">
        <name>FAD</name>
        <dbReference type="ChEBI" id="CHEBI:57692"/>
    </cofactor>
</comment>
<dbReference type="PANTHER" id="PTHR23023">
    <property type="entry name" value="DIMETHYLANILINE MONOOXYGENASE"/>
    <property type="match status" value="1"/>
</dbReference>
<evidence type="ECO:0000256" key="10">
    <source>
        <dbReference type="ARBA" id="ARBA00022827"/>
    </source>
</evidence>
<reference evidence="27 28" key="1">
    <citation type="journal article" date="2013" name="Proc. Natl. Acad. Sci. U.S.A.">
        <title>The king cobra genome reveals dynamic gene evolution and adaptation in the snake venom system.</title>
        <authorList>
            <person name="Vonk F.J."/>
            <person name="Casewell N.R."/>
            <person name="Henkel C.V."/>
            <person name="Heimberg A.M."/>
            <person name="Jansen H.J."/>
            <person name="McCleary R.J."/>
            <person name="Kerkkamp H.M."/>
            <person name="Vos R.A."/>
            <person name="Guerreiro I."/>
            <person name="Calvete J.J."/>
            <person name="Wuster W."/>
            <person name="Woods A.E."/>
            <person name="Logan J.M."/>
            <person name="Harrison R.A."/>
            <person name="Castoe T.A."/>
            <person name="de Koning A.P."/>
            <person name="Pollock D.D."/>
            <person name="Yandell M."/>
            <person name="Calderon D."/>
            <person name="Renjifo C."/>
            <person name="Currier R.B."/>
            <person name="Salgado D."/>
            <person name="Pla D."/>
            <person name="Sanz L."/>
            <person name="Hyder A.S."/>
            <person name="Ribeiro J.M."/>
            <person name="Arntzen J.W."/>
            <person name="van den Thillart G.E."/>
            <person name="Boetzer M."/>
            <person name="Pirovano W."/>
            <person name="Dirks R.P."/>
            <person name="Spaink H.P."/>
            <person name="Duboule D."/>
            <person name="McGlinn E."/>
            <person name="Kini R.M."/>
            <person name="Richardson M.K."/>
        </authorList>
    </citation>
    <scope>NUCLEOTIDE SEQUENCE</scope>
    <source>
        <tissue evidence="27">Blood</tissue>
    </source>
</reference>
<keyword evidence="9" id="KW-0256">Endoplasmic reticulum</keyword>
<evidence type="ECO:0000256" key="12">
    <source>
        <dbReference type="ARBA" id="ARBA00022989"/>
    </source>
</evidence>
<dbReference type="Gene3D" id="3.50.50.60">
    <property type="entry name" value="FAD/NAD(P)-binding domain"/>
    <property type="match status" value="1"/>
</dbReference>
<evidence type="ECO:0000256" key="5">
    <source>
        <dbReference type="ARBA" id="ARBA00012806"/>
    </source>
</evidence>
<dbReference type="GO" id="GO:0004499">
    <property type="term" value="F:N,N-dimethylaniline monooxygenase activity"/>
    <property type="evidence" value="ECO:0007669"/>
    <property type="project" value="InterPro"/>
</dbReference>
<dbReference type="GO" id="GO:0001716">
    <property type="term" value="F:L-amino-acid oxidase activity"/>
    <property type="evidence" value="ECO:0007669"/>
    <property type="project" value="UniProtKB-EC"/>
</dbReference>
<comment type="function">
    <text evidence="22">Broad spectrum monooxygenase that catalyzes the oxygenation of a wide variety of nitrogen- and sulfur-containing compounds including xenobiotics. Catalyzes the S-oxygenation of hypotaurine to produce taurine, an organic osmolyte involved in cell volume regulation as well as a variety of cytoprotective and developmental processes. In vitro, catalyzes the N-oxygenation of trimethylamine (TMA) to produce trimethylamine N-oxide (TMAO) and could therefore participate to the detoxification of this compound that is generated by the action of gut microbiota from dietary precursors such as choline, choline containing compounds, betaine or L-carnitine.</text>
</comment>
<comment type="catalytic activity">
    <reaction evidence="25">
        <text>trimethylamine + NADPH + O2 = trimethylamine N-oxide + NADP(+) + H2O</text>
        <dbReference type="Rhea" id="RHEA:31979"/>
        <dbReference type="ChEBI" id="CHEBI:15377"/>
        <dbReference type="ChEBI" id="CHEBI:15379"/>
        <dbReference type="ChEBI" id="CHEBI:15724"/>
        <dbReference type="ChEBI" id="CHEBI:57783"/>
        <dbReference type="ChEBI" id="CHEBI:58349"/>
        <dbReference type="ChEBI" id="CHEBI:58389"/>
        <dbReference type="EC" id="1.14.13.148"/>
    </reaction>
    <physiologicalReaction direction="left-to-right" evidence="25">
        <dbReference type="Rhea" id="RHEA:31980"/>
    </physiologicalReaction>
</comment>
<dbReference type="Proteomes" id="UP000018936">
    <property type="component" value="Unassembled WGS sequence"/>
</dbReference>
<keyword evidence="28" id="KW-1185">Reference proteome</keyword>
<comment type="caution">
    <text evidence="27">The sequence shown here is derived from an EMBL/GenBank/DDBJ whole genome shotgun (WGS) entry which is preliminary data.</text>
</comment>
<comment type="similarity">
    <text evidence="3">Belongs to the flavin monoamine oxidase family. FIG1 subfamily.</text>
</comment>
<evidence type="ECO:0000256" key="15">
    <source>
        <dbReference type="ARBA" id="ARBA00023136"/>
    </source>
</evidence>
<evidence type="ECO:0000256" key="21">
    <source>
        <dbReference type="ARBA" id="ARBA00034561"/>
    </source>
</evidence>
<keyword evidence="10" id="KW-0274">FAD</keyword>
<dbReference type="SUPFAM" id="SSF51905">
    <property type="entry name" value="FAD/NAD(P)-binding domain"/>
    <property type="match status" value="2"/>
</dbReference>
<evidence type="ECO:0000256" key="6">
    <source>
        <dbReference type="ARBA" id="ARBA00012850"/>
    </source>
</evidence>
<evidence type="ECO:0000313" key="27">
    <source>
        <dbReference type="EMBL" id="ETE65077.1"/>
    </source>
</evidence>
<proteinExistence type="inferred from homology"/>
<dbReference type="GO" id="GO:0005789">
    <property type="term" value="C:endoplasmic reticulum membrane"/>
    <property type="evidence" value="ECO:0007669"/>
    <property type="project" value="UniProtKB-SubCell"/>
</dbReference>
<dbReference type="OrthoDB" id="66881at2759"/>
<dbReference type="EMBL" id="AZIM01001994">
    <property type="protein sequence ID" value="ETE65077.1"/>
    <property type="molecule type" value="Genomic_DNA"/>
</dbReference>
<keyword evidence="16" id="KW-0325">Glycoprotein</keyword>
<comment type="catalytic activity">
    <reaction evidence="23">
        <text>hypotaurine + NADH + O2 + H(+) = taurine + NAD(+) + H2O</text>
        <dbReference type="Rhea" id="RHEA:74111"/>
        <dbReference type="ChEBI" id="CHEBI:15377"/>
        <dbReference type="ChEBI" id="CHEBI:15378"/>
        <dbReference type="ChEBI" id="CHEBI:15379"/>
        <dbReference type="ChEBI" id="CHEBI:57540"/>
        <dbReference type="ChEBI" id="CHEBI:57853"/>
        <dbReference type="ChEBI" id="CHEBI:57945"/>
        <dbReference type="ChEBI" id="CHEBI:507393"/>
        <dbReference type="EC" id="1.14.13.8"/>
    </reaction>
    <physiologicalReaction direction="left-to-right" evidence="23">
        <dbReference type="Rhea" id="RHEA:74112"/>
    </physiologicalReaction>
</comment>
<comment type="similarity">
    <text evidence="4">Belongs to the FMO family.</text>
</comment>
<evidence type="ECO:0000256" key="8">
    <source>
        <dbReference type="ARBA" id="ARBA00022692"/>
    </source>
</evidence>
<accession>V8NU69</accession>
<evidence type="ECO:0000256" key="14">
    <source>
        <dbReference type="ARBA" id="ARBA00023033"/>
    </source>
</evidence>
<keyword evidence="12" id="KW-1133">Transmembrane helix</keyword>
<keyword evidence="15" id="KW-0472">Membrane</keyword>
<evidence type="ECO:0000256" key="26">
    <source>
        <dbReference type="ARBA" id="ARBA00049443"/>
    </source>
</evidence>
<dbReference type="InterPro" id="IPR036188">
    <property type="entry name" value="FAD/NAD-bd_sf"/>
</dbReference>
<evidence type="ECO:0000256" key="2">
    <source>
        <dbReference type="ARBA" id="ARBA00004389"/>
    </source>
</evidence>
<evidence type="ECO:0000256" key="16">
    <source>
        <dbReference type="ARBA" id="ARBA00023180"/>
    </source>
</evidence>
<comment type="catalytic activity">
    <reaction evidence="24">
        <text>hypotaurine + NADPH + O2 + H(+) = taurine + NADP(+) + H2O</text>
        <dbReference type="Rhea" id="RHEA:69819"/>
        <dbReference type="ChEBI" id="CHEBI:15377"/>
        <dbReference type="ChEBI" id="CHEBI:15378"/>
        <dbReference type="ChEBI" id="CHEBI:15379"/>
        <dbReference type="ChEBI" id="CHEBI:57783"/>
        <dbReference type="ChEBI" id="CHEBI:57853"/>
        <dbReference type="ChEBI" id="CHEBI:58349"/>
        <dbReference type="ChEBI" id="CHEBI:507393"/>
        <dbReference type="EC" id="1.14.13.8"/>
    </reaction>
    <physiologicalReaction direction="left-to-right" evidence="24">
        <dbReference type="Rhea" id="RHEA:69820"/>
    </physiologicalReaction>
</comment>
<organism evidence="27 28">
    <name type="scientific">Ophiophagus hannah</name>
    <name type="common">King cobra</name>
    <name type="synonym">Naja hannah</name>
    <dbReference type="NCBI Taxonomy" id="8665"/>
    <lineage>
        <taxon>Eukaryota</taxon>
        <taxon>Metazoa</taxon>
        <taxon>Chordata</taxon>
        <taxon>Craniata</taxon>
        <taxon>Vertebrata</taxon>
        <taxon>Euteleostomi</taxon>
        <taxon>Lepidosauria</taxon>
        <taxon>Squamata</taxon>
        <taxon>Bifurcata</taxon>
        <taxon>Unidentata</taxon>
        <taxon>Episquamata</taxon>
        <taxon>Toxicofera</taxon>
        <taxon>Serpentes</taxon>
        <taxon>Colubroidea</taxon>
        <taxon>Elapidae</taxon>
        <taxon>Elapinae</taxon>
        <taxon>Ophiophagus</taxon>
    </lineage>
</organism>
<dbReference type="PRINTS" id="PR01121">
    <property type="entry name" value="FMOXYGENASE1"/>
</dbReference>
<evidence type="ECO:0000256" key="18">
    <source>
        <dbReference type="ARBA" id="ARBA00034528"/>
    </source>
</evidence>
<dbReference type="Pfam" id="PF00743">
    <property type="entry name" value="FMO-like"/>
    <property type="match status" value="2"/>
</dbReference>
<sequence length="558" mass="63529">MMSRANHDSIKKAELQKVEIFSVNLKFEVLDFSQLCLLYKQKGADSKTDQSHTDVPLLPPKSKGKIVENRMAKRVAIIGAGASGLTAIKCCLDEGLQPTCFERSEDIGGLWRFQEHVTEGHNSIYKSLTTNSSKELMSFSDFPIPEEYPNYVHHSKMMEYFRMYAKQFDLIKYIHFKAQVCHLRKHTDFPITGQWEIVTEKNGKQETAIFDAVLLCTGLCMQPYFPLDSFLGVEKFKGKIIHSSAYKNPEKYQDQRILIIGVGNSGIEIAIDLSHNTKQVFLSTRTGAWVVNRVSNDGYPLDVVYFTRFKNLLFHKLPVALINQWGERKLNMKFNHENYGVKPQHRFLSKSPIMGDDLPNAIITGRVLMKPHVKKFTEKGVIFEDGSTEENIDVVIFATGYNFSFPYTQDSILGTQTNKLSLYKYVFPPHLEKHTLAVIGLIKPIGATMPISELQVRWATRIFKGLNKLPSGNDMMTDIYVDYMDELASIVGVKPKLLSLLLTDPKLAWEIYFGPYSATQFRLTGPGKWEGARNTILTQRERIIKPTKTRPLQSSTNT</sequence>
<evidence type="ECO:0000256" key="7">
    <source>
        <dbReference type="ARBA" id="ARBA00022630"/>
    </source>
</evidence>
<evidence type="ECO:0000313" key="28">
    <source>
        <dbReference type="Proteomes" id="UP000018936"/>
    </source>
</evidence>
<protein>
    <recommendedName>
        <fullName evidence="19">Flavin-containing monooxygenase 1</fullName>
        <ecNumber evidence="18">1.14.13.148</ecNumber>
        <ecNumber evidence="6">1.14.13.8</ecNumber>
        <ecNumber evidence="5">1.4.3.2</ecNumber>
    </recommendedName>
    <alternativeName>
        <fullName evidence="21">Dimethylaniline monooxygenase [N-oxide-forming] 1</fullName>
    </alternativeName>
    <alternativeName>
        <fullName evidence="17">Dimethylaniline oxidase 1</fullName>
    </alternativeName>
    <alternativeName>
        <fullName evidence="20">Trimethylamine monooxygenase</fullName>
    </alternativeName>
</protein>
<evidence type="ECO:0000256" key="3">
    <source>
        <dbReference type="ARBA" id="ARBA00005465"/>
    </source>
</evidence>
<keyword evidence="14 27" id="KW-0503">Monooxygenase</keyword>
<dbReference type="InterPro" id="IPR020946">
    <property type="entry name" value="Flavin_mOase-like"/>
</dbReference>
<dbReference type="InterPro" id="IPR000960">
    <property type="entry name" value="Flavin_mOase"/>
</dbReference>
<dbReference type="EC" id="1.14.13.8" evidence="6"/>
<evidence type="ECO:0000256" key="22">
    <source>
        <dbReference type="ARBA" id="ARBA00045957"/>
    </source>
</evidence>
<evidence type="ECO:0000256" key="1">
    <source>
        <dbReference type="ARBA" id="ARBA00001974"/>
    </source>
</evidence>
<dbReference type="GO" id="GO:0050660">
    <property type="term" value="F:flavin adenine dinucleotide binding"/>
    <property type="evidence" value="ECO:0007669"/>
    <property type="project" value="InterPro"/>
</dbReference>
<dbReference type="GO" id="GO:0050661">
    <property type="term" value="F:NADP binding"/>
    <property type="evidence" value="ECO:0007669"/>
    <property type="project" value="InterPro"/>
</dbReference>
<evidence type="ECO:0000256" key="20">
    <source>
        <dbReference type="ARBA" id="ARBA00034554"/>
    </source>
</evidence>
<name>V8NU69_OPHHA</name>
<keyword evidence="8" id="KW-0812">Transmembrane</keyword>
<dbReference type="EC" id="1.4.3.2" evidence="5"/>
<gene>
    <name evidence="27" type="primary">Fmo5</name>
    <name evidence="27" type="ORF">L345_09149</name>
</gene>
<dbReference type="PIRSF" id="PIRSF000332">
    <property type="entry name" value="FMO"/>
    <property type="match status" value="1"/>
</dbReference>
<evidence type="ECO:0000256" key="13">
    <source>
        <dbReference type="ARBA" id="ARBA00023002"/>
    </source>
</evidence>